<dbReference type="InterPro" id="IPR037516">
    <property type="entry name" value="Tripartite_DENN"/>
</dbReference>
<dbReference type="InterPro" id="IPR005112">
    <property type="entry name" value="dDENN_dom"/>
</dbReference>
<gene>
    <name evidence="5" type="ORF">ODALV1_LOCUS29784</name>
</gene>
<evidence type="ECO:0000313" key="5">
    <source>
        <dbReference type="EMBL" id="CAL8143656.1"/>
    </source>
</evidence>
<dbReference type="Proteomes" id="UP001642540">
    <property type="component" value="Unassembled WGS sequence"/>
</dbReference>
<dbReference type="SMART" id="SM00800">
    <property type="entry name" value="uDENN"/>
    <property type="match status" value="1"/>
</dbReference>
<evidence type="ECO:0000256" key="3">
    <source>
        <dbReference type="SAM" id="MobiDB-lite"/>
    </source>
</evidence>
<dbReference type="InterPro" id="IPR040032">
    <property type="entry name" value="DENND1A/B/C"/>
</dbReference>
<dbReference type="PANTHER" id="PTHR13196:SF14">
    <property type="entry name" value="UDENN DOMAIN-CONTAINING PROTEIN"/>
    <property type="match status" value="1"/>
</dbReference>
<feature type="domain" description="UDENN" evidence="4">
    <location>
        <begin position="28"/>
        <end position="388"/>
    </location>
</feature>
<dbReference type="Pfam" id="PF03456">
    <property type="entry name" value="uDENN"/>
    <property type="match status" value="1"/>
</dbReference>
<dbReference type="InterPro" id="IPR043153">
    <property type="entry name" value="DENN_C"/>
</dbReference>
<dbReference type="Gene3D" id="3.40.50.11500">
    <property type="match status" value="1"/>
</dbReference>
<keyword evidence="6" id="KW-1185">Reference proteome</keyword>
<dbReference type="Gene3D" id="3.30.450.200">
    <property type="match status" value="1"/>
</dbReference>
<keyword evidence="2" id="KW-0968">Cytoplasmic vesicle</keyword>
<dbReference type="PANTHER" id="PTHR13196">
    <property type="entry name" value="DENN DOMAIN-CONTAINING"/>
    <property type="match status" value="1"/>
</dbReference>
<evidence type="ECO:0000313" key="6">
    <source>
        <dbReference type="Proteomes" id="UP001642540"/>
    </source>
</evidence>
<dbReference type="Pfam" id="PF02141">
    <property type="entry name" value="DENN"/>
    <property type="match status" value="1"/>
</dbReference>
<dbReference type="SMART" id="SM00799">
    <property type="entry name" value="DENN"/>
    <property type="match status" value="1"/>
</dbReference>
<dbReference type="EMBL" id="CAXLJM020000160">
    <property type="protein sequence ID" value="CAL8143656.1"/>
    <property type="molecule type" value="Genomic_DNA"/>
</dbReference>
<dbReference type="InterPro" id="IPR001194">
    <property type="entry name" value="cDENN_dom"/>
</dbReference>
<comment type="subcellular location">
    <subcellularLocation>
        <location evidence="1">Cytoplasmic vesicle</location>
        <location evidence="1">Clathrin-coated vesicle</location>
    </subcellularLocation>
</comment>
<dbReference type="InterPro" id="IPR005113">
    <property type="entry name" value="uDENN_dom"/>
</dbReference>
<evidence type="ECO:0000259" key="4">
    <source>
        <dbReference type="PROSITE" id="PS50211"/>
    </source>
</evidence>
<dbReference type="PROSITE" id="PS50211">
    <property type="entry name" value="DENN"/>
    <property type="match status" value="1"/>
</dbReference>
<accession>A0ABP1S4P0</accession>
<dbReference type="Gene3D" id="6.10.140.1000">
    <property type="match status" value="1"/>
</dbReference>
<sequence length="647" mass="72191">MGSRVRNRKSIKRLFECYIIAESPWSVSNGRVNQSQPARSPNEANGTTPIIRSVYPSNFNKPDVIKTAAQFAFPCPTLSETVELFTFVLTNEDSKFTFGYCRHPHGSKSCVLFLTFLPWQEIFYRALNYVAEVDDEKLTSFLERMYATPVPDAGTCLYITTHAKPFICPCPSDLSLPSIPENRNVSEFYNALTTESMLTLFAALLSERRIIVTSKKISRLSSLVVACNLFLFPMSWQHIFIPVLPIQLQDYMSAPMPFLIGVPLPVWDRIPSESLGQVVRVDADSDTVTTPFPEDLDSMPEDVIYLLRKNLTGERVLGDGLARAFLRALAQLMGHYQDAVRNDGESFDSDLFVQFAHPTHREYIESKLMKLQIFQQFMDERLQRIKSGSCESDEFELESLGWRSSRANGRNGLRVLGSLGKTQNRTAIKKAGKAVIMSVKRESESIFESVKQNSALKSAVRSIKESGKSVKQKSSHAYSDIRSKFHVATPSRASAIEYGHTPATKTYRRHASTLNPNGLEFKPGIDGHNTLSTTSSHHMLRSSDDNLVLSTSSSASKMNEITAQENGIQYRPRLNSDKTDAELLNEYGLTDYFAQMNFSGSDSLNISGSDNLNNSQTSDDHLGASAFSGNHNAGNNVSFGAAWTKFD</sequence>
<feature type="region of interest" description="Disordered" evidence="3">
    <location>
        <begin position="30"/>
        <end position="49"/>
    </location>
</feature>
<evidence type="ECO:0000256" key="2">
    <source>
        <dbReference type="ARBA" id="ARBA00023329"/>
    </source>
</evidence>
<comment type="caution">
    <text evidence="5">The sequence shown here is derived from an EMBL/GenBank/DDBJ whole genome shotgun (WGS) entry which is preliminary data.</text>
</comment>
<protein>
    <recommendedName>
        <fullName evidence="4">UDENN domain-containing protein</fullName>
    </recommendedName>
</protein>
<dbReference type="SMART" id="SM00801">
    <property type="entry name" value="dDENN"/>
    <property type="match status" value="1"/>
</dbReference>
<evidence type="ECO:0000256" key="1">
    <source>
        <dbReference type="ARBA" id="ARBA00004132"/>
    </source>
</evidence>
<name>A0ABP1S4P0_9HEXA</name>
<reference evidence="5 6" key="1">
    <citation type="submission" date="2024-08" db="EMBL/GenBank/DDBJ databases">
        <authorList>
            <person name="Cucini C."/>
            <person name="Frati F."/>
        </authorList>
    </citation>
    <scope>NUCLEOTIDE SEQUENCE [LARGE SCALE GENOMIC DNA]</scope>
</reference>
<organism evidence="5 6">
    <name type="scientific">Orchesella dallaii</name>
    <dbReference type="NCBI Taxonomy" id="48710"/>
    <lineage>
        <taxon>Eukaryota</taxon>
        <taxon>Metazoa</taxon>
        <taxon>Ecdysozoa</taxon>
        <taxon>Arthropoda</taxon>
        <taxon>Hexapoda</taxon>
        <taxon>Collembola</taxon>
        <taxon>Entomobryomorpha</taxon>
        <taxon>Entomobryoidea</taxon>
        <taxon>Orchesellidae</taxon>
        <taxon>Orchesellinae</taxon>
        <taxon>Orchesella</taxon>
    </lineage>
</organism>
<proteinExistence type="predicted"/>